<organism evidence="1 2">
    <name type="scientific">Flavobacterium tibetense</name>
    <dbReference type="NCBI Taxonomy" id="2233533"/>
    <lineage>
        <taxon>Bacteria</taxon>
        <taxon>Pseudomonadati</taxon>
        <taxon>Bacteroidota</taxon>
        <taxon>Flavobacteriia</taxon>
        <taxon>Flavobacteriales</taxon>
        <taxon>Flavobacteriaceae</taxon>
        <taxon>Flavobacterium</taxon>
    </lineage>
</organism>
<protein>
    <recommendedName>
        <fullName evidence="3">Lipocalin-like domain-containing protein</fullName>
    </recommendedName>
</protein>
<dbReference type="EMBL" id="QLST01000004">
    <property type="protein sequence ID" value="RBA28988.1"/>
    <property type="molecule type" value="Genomic_DNA"/>
</dbReference>
<sequence>MDKKRNMKVWFKYLAFFGIGLLVFLTLLSVAKNPELIIEGEWNELAWEYEKVDKKDSVHNEYEGISNYVKETIGQDLVIHKAEKWQFLPNGILLLKGEDYTKEVNWCMKGRGNILEIKYDDNSVEHYNLTELSDDKLILNFDTDTHTRGIARLTFEKIN</sequence>
<reference evidence="1 2" key="1">
    <citation type="submission" date="2018-06" db="EMBL/GenBank/DDBJ databases">
        <title>Flavobacterium tibetense sp. nov., isolated from a wetland YonghuCo on Tibetan Plateau.</title>
        <authorList>
            <person name="Xing P."/>
            <person name="Phurbu D."/>
            <person name="Lu H."/>
        </authorList>
    </citation>
    <scope>NUCLEOTIDE SEQUENCE [LARGE SCALE GENOMIC DNA]</scope>
    <source>
        <strain evidence="1 2">YH5</strain>
    </source>
</reference>
<dbReference type="AlphaFoldDB" id="A0A365P367"/>
<accession>A0A365P367</accession>
<dbReference type="Proteomes" id="UP000253319">
    <property type="component" value="Unassembled WGS sequence"/>
</dbReference>
<evidence type="ECO:0000313" key="2">
    <source>
        <dbReference type="Proteomes" id="UP000253319"/>
    </source>
</evidence>
<name>A0A365P367_9FLAO</name>
<comment type="caution">
    <text evidence="1">The sequence shown here is derived from an EMBL/GenBank/DDBJ whole genome shotgun (WGS) entry which is preliminary data.</text>
</comment>
<evidence type="ECO:0008006" key="3">
    <source>
        <dbReference type="Google" id="ProtNLM"/>
    </source>
</evidence>
<keyword evidence="2" id="KW-1185">Reference proteome</keyword>
<evidence type="ECO:0000313" key="1">
    <source>
        <dbReference type="EMBL" id="RBA28988.1"/>
    </source>
</evidence>
<proteinExistence type="predicted"/>
<gene>
    <name evidence="1" type="ORF">DPN68_04290</name>
</gene>